<sequence length="100" mass="11016">MHPKHCAIVYAAARANDTFLATSSPKVTARDSGCAVNEDEDQAAEGPRNAKKADTIALGGMLLVTDDRGKCDREEEKRGNYHSSVQRPAFELFHVQERNE</sequence>
<dbReference type="EMBL" id="VIEB01000786">
    <property type="protein sequence ID" value="TQD80980.1"/>
    <property type="molecule type" value="Genomic_DNA"/>
</dbReference>
<accession>A0A540L3C7</accession>
<dbReference type="Proteomes" id="UP000315295">
    <property type="component" value="Unassembled WGS sequence"/>
</dbReference>
<dbReference type="AlphaFoldDB" id="A0A540L3C7"/>
<gene>
    <name evidence="2" type="ORF">C1H46_033460</name>
</gene>
<name>A0A540L3C7_MALBA</name>
<comment type="caution">
    <text evidence="2">The sequence shown here is derived from an EMBL/GenBank/DDBJ whole genome shotgun (WGS) entry which is preliminary data.</text>
</comment>
<protein>
    <submittedName>
        <fullName evidence="2">Uncharacterized protein</fullName>
    </submittedName>
</protein>
<organism evidence="2 3">
    <name type="scientific">Malus baccata</name>
    <name type="common">Siberian crab apple</name>
    <name type="synonym">Pyrus baccata</name>
    <dbReference type="NCBI Taxonomy" id="106549"/>
    <lineage>
        <taxon>Eukaryota</taxon>
        <taxon>Viridiplantae</taxon>
        <taxon>Streptophyta</taxon>
        <taxon>Embryophyta</taxon>
        <taxon>Tracheophyta</taxon>
        <taxon>Spermatophyta</taxon>
        <taxon>Magnoliopsida</taxon>
        <taxon>eudicotyledons</taxon>
        <taxon>Gunneridae</taxon>
        <taxon>Pentapetalae</taxon>
        <taxon>rosids</taxon>
        <taxon>fabids</taxon>
        <taxon>Rosales</taxon>
        <taxon>Rosaceae</taxon>
        <taxon>Amygdaloideae</taxon>
        <taxon>Maleae</taxon>
        <taxon>Malus</taxon>
    </lineage>
</organism>
<evidence type="ECO:0000313" key="2">
    <source>
        <dbReference type="EMBL" id="TQD80980.1"/>
    </source>
</evidence>
<keyword evidence="3" id="KW-1185">Reference proteome</keyword>
<feature type="region of interest" description="Disordered" evidence="1">
    <location>
        <begin position="30"/>
        <end position="50"/>
    </location>
</feature>
<evidence type="ECO:0000313" key="3">
    <source>
        <dbReference type="Proteomes" id="UP000315295"/>
    </source>
</evidence>
<reference evidence="2 3" key="1">
    <citation type="journal article" date="2019" name="G3 (Bethesda)">
        <title>Sequencing of a Wild Apple (Malus baccata) Genome Unravels the Differences Between Cultivated and Wild Apple Species Regarding Disease Resistance and Cold Tolerance.</title>
        <authorList>
            <person name="Chen X."/>
        </authorList>
    </citation>
    <scope>NUCLEOTIDE SEQUENCE [LARGE SCALE GENOMIC DNA]</scope>
    <source>
        <strain evidence="3">cv. Shandingzi</strain>
        <tissue evidence="2">Leaves</tissue>
    </source>
</reference>
<evidence type="ECO:0000256" key="1">
    <source>
        <dbReference type="SAM" id="MobiDB-lite"/>
    </source>
</evidence>
<proteinExistence type="predicted"/>